<proteinExistence type="predicted"/>
<evidence type="ECO:0008006" key="3">
    <source>
        <dbReference type="Google" id="ProtNLM"/>
    </source>
</evidence>
<dbReference type="PANTHER" id="PTHR40590:SF1">
    <property type="entry name" value="CYTOPLASMIC PROTEIN"/>
    <property type="match status" value="1"/>
</dbReference>
<dbReference type="AlphaFoldDB" id="A0AB36TCI9"/>
<evidence type="ECO:0000313" key="2">
    <source>
        <dbReference type="Proteomes" id="UP000223596"/>
    </source>
</evidence>
<dbReference type="Pfam" id="PF01963">
    <property type="entry name" value="TraB_PrgY_gumN"/>
    <property type="match status" value="1"/>
</dbReference>
<organism evidence="1 2">
    <name type="scientific">Acetivibrio thermocellus AD2</name>
    <dbReference type="NCBI Taxonomy" id="1138384"/>
    <lineage>
        <taxon>Bacteria</taxon>
        <taxon>Bacillati</taxon>
        <taxon>Bacillota</taxon>
        <taxon>Clostridia</taxon>
        <taxon>Eubacteriales</taxon>
        <taxon>Oscillospiraceae</taxon>
        <taxon>Acetivibrio</taxon>
    </lineage>
</organism>
<protein>
    <recommendedName>
        <fullName evidence="3">TraB family protein</fullName>
    </recommendedName>
</protein>
<accession>A0AB36TCI9</accession>
<evidence type="ECO:0000313" key="1">
    <source>
        <dbReference type="EMBL" id="PFH01543.1"/>
    </source>
</evidence>
<gene>
    <name evidence="1" type="ORF">M972_11277</name>
</gene>
<dbReference type="Proteomes" id="UP000223596">
    <property type="component" value="Unassembled WGS sequence"/>
</dbReference>
<sequence>MKKTAMLKTIAAALIIVLSLQVFVFAEEQPQLLISPPAEQPAAWAVEAVQWSSIYGLASDEMFAKYSSKVTQEELHKVCVNLYEKLTGKTATPEEEKIFTDNSKLTTQKEATRLEMVTSVYNVLKAAQPEFDFSADVNLTFKDIGSLSEETLNIVKYSVAKGILHGRNKEILDLESQCTRQELLVFVKNAYEFAIYESGRYSKGAFWKVSDENNTVYLLGSIHIADATLYPLSKEILNAYEKSDVLVVEADISKQEEAANYMAQRAMYADENTLEKNVPEELYKKFVEFVTPYGIQEEVYSKLKPWYAALLVQNLQLMDNSYSGSLGVDMYFLSKAMGQKDILEIEGIKFQVDMFDSFSNELQCQFLASALGTGEGNENTEASVELVAYMLKCWKEGNTEELARIVKADVEAEGEFKEFNEKMWSSRDNNMVQKVREYLADPENKTYFVVVGAGHMVGSTGIVTQLEDEYKVEQIK</sequence>
<comment type="caution">
    <text evidence="1">The sequence shown here is derived from an EMBL/GenBank/DDBJ whole genome shotgun (WGS) entry which is preliminary data.</text>
</comment>
<dbReference type="PANTHER" id="PTHR40590">
    <property type="entry name" value="CYTOPLASMIC PROTEIN-RELATED"/>
    <property type="match status" value="1"/>
</dbReference>
<dbReference type="EMBL" id="PDBW01000001">
    <property type="protein sequence ID" value="PFH01543.1"/>
    <property type="molecule type" value="Genomic_DNA"/>
</dbReference>
<dbReference type="CDD" id="cd14789">
    <property type="entry name" value="Tiki"/>
    <property type="match status" value="1"/>
</dbReference>
<dbReference type="InterPro" id="IPR047111">
    <property type="entry name" value="YbaP-like"/>
</dbReference>
<dbReference type="InterPro" id="IPR002816">
    <property type="entry name" value="TraB/PrgY/GumN_fam"/>
</dbReference>
<dbReference type="RefSeq" id="WP_003515408.1">
    <property type="nucleotide sequence ID" value="NZ_CP013828.1"/>
</dbReference>
<name>A0AB36TCI9_ACETH</name>
<reference evidence="1 2" key="1">
    <citation type="submission" date="2017-09" db="EMBL/GenBank/DDBJ databases">
        <title>Evaluation of Pacific Biosciences Sequencing Technology to Finishing C. thermocellum Genome Sequences.</title>
        <authorList>
            <person name="Brown S."/>
        </authorList>
    </citation>
    <scope>NUCLEOTIDE SEQUENCE [LARGE SCALE GENOMIC DNA]</scope>
    <source>
        <strain evidence="1 2">AD2</strain>
    </source>
</reference>